<protein>
    <submittedName>
        <fullName evidence="3">PKD domain-containing protein</fullName>
    </submittedName>
</protein>
<keyword evidence="1" id="KW-0732">Signal</keyword>
<dbReference type="PROSITE" id="PS50093">
    <property type="entry name" value="PKD"/>
    <property type="match status" value="1"/>
</dbReference>
<evidence type="ECO:0000256" key="1">
    <source>
        <dbReference type="SAM" id="SignalP"/>
    </source>
</evidence>
<dbReference type="PROSITE" id="PS51257">
    <property type="entry name" value="PROKAR_LIPOPROTEIN"/>
    <property type="match status" value="1"/>
</dbReference>
<dbReference type="InterPro" id="IPR035986">
    <property type="entry name" value="PKD_dom_sf"/>
</dbReference>
<dbReference type="EMBL" id="JACOOH010000006">
    <property type="protein sequence ID" value="MBC5622160.1"/>
    <property type="molecule type" value="Genomic_DNA"/>
</dbReference>
<evidence type="ECO:0000259" key="2">
    <source>
        <dbReference type="PROSITE" id="PS50093"/>
    </source>
</evidence>
<reference evidence="3 4" key="1">
    <citation type="submission" date="2020-08" db="EMBL/GenBank/DDBJ databases">
        <title>Genome public.</title>
        <authorList>
            <person name="Liu C."/>
            <person name="Sun Q."/>
        </authorList>
    </citation>
    <scope>NUCLEOTIDE SEQUENCE [LARGE SCALE GENOMIC DNA]</scope>
    <source>
        <strain evidence="3 4">NSJ-56</strain>
    </source>
</reference>
<dbReference type="SUPFAM" id="SSF49299">
    <property type="entry name" value="PKD domain"/>
    <property type="match status" value="1"/>
</dbReference>
<dbReference type="Proteomes" id="UP000646484">
    <property type="component" value="Unassembled WGS sequence"/>
</dbReference>
<dbReference type="Pfam" id="PF00801">
    <property type="entry name" value="PKD"/>
    <property type="match status" value="1"/>
</dbReference>
<comment type="caution">
    <text evidence="3">The sequence shown here is derived from an EMBL/GenBank/DDBJ whole genome shotgun (WGS) entry which is preliminary data.</text>
</comment>
<dbReference type="RefSeq" id="WP_186976698.1">
    <property type="nucleotide sequence ID" value="NZ_JACOOH010000006.1"/>
</dbReference>
<dbReference type="Gene3D" id="2.130.10.10">
    <property type="entry name" value="YVTN repeat-like/Quinoprotein amine dehydrogenase"/>
    <property type="match status" value="1"/>
</dbReference>
<accession>A0ABR7D2J1</accession>
<organism evidence="3 4">
    <name type="scientific">Butyricimonas hominis</name>
    <dbReference type="NCBI Taxonomy" id="2763032"/>
    <lineage>
        <taxon>Bacteria</taxon>
        <taxon>Pseudomonadati</taxon>
        <taxon>Bacteroidota</taxon>
        <taxon>Bacteroidia</taxon>
        <taxon>Bacteroidales</taxon>
        <taxon>Odoribacteraceae</taxon>
        <taxon>Butyricimonas</taxon>
    </lineage>
</organism>
<dbReference type="InterPro" id="IPR000601">
    <property type="entry name" value="PKD_dom"/>
</dbReference>
<feature type="domain" description="PKD" evidence="2">
    <location>
        <begin position="62"/>
        <end position="129"/>
    </location>
</feature>
<feature type="signal peptide" evidence="1">
    <location>
        <begin position="1"/>
        <end position="17"/>
    </location>
</feature>
<dbReference type="SUPFAM" id="SSF50998">
    <property type="entry name" value="Quinoprotein alcohol dehydrogenase-like"/>
    <property type="match status" value="1"/>
</dbReference>
<dbReference type="InterPro" id="IPR011047">
    <property type="entry name" value="Quinoprotein_ADH-like_sf"/>
</dbReference>
<proteinExistence type="predicted"/>
<evidence type="ECO:0000313" key="4">
    <source>
        <dbReference type="Proteomes" id="UP000646484"/>
    </source>
</evidence>
<dbReference type="CDD" id="cd00146">
    <property type="entry name" value="PKD"/>
    <property type="match status" value="1"/>
</dbReference>
<name>A0ABR7D2J1_9BACT</name>
<keyword evidence="4" id="KW-1185">Reference proteome</keyword>
<feature type="chain" id="PRO_5046736018" evidence="1">
    <location>
        <begin position="18"/>
        <end position="511"/>
    </location>
</feature>
<gene>
    <name evidence="3" type="ORF">H8S64_13730</name>
</gene>
<evidence type="ECO:0000313" key="3">
    <source>
        <dbReference type="EMBL" id="MBC5622160.1"/>
    </source>
</evidence>
<sequence length="511" mass="57662">MKKIYIRLLLWLFVVSAGMVSCIHDDTTGFVNEIPELSIVKVKGEGVNEEGKKAYAEFMMPVHFEAEVNHSENEVVYEWKVGYVNEWKDGKPVMDSLYLVSEKPVLEHSFNRVGEFLVRLRVSDGFSSAFYYMMVEIKAGMERGLLVLSSDDAGKGRLSFCSVLEDANELLKAKKEDFDWEVWSRINPDYELVDALDMSLMDFGKYKNSVFVISKFNRCVYELEPNTLLVLRKIDLTLLVSELNIQPVALSPCRDELVVLSENGIVVGSQLTSNGLMSDAWGAKMKGTKMYQAVIWNDNDKVTQSMPVVAEDEKLVCYTNLLGKASLDSGTDFEGRRIVNFLIVGNTNLKKSLLVVSQSKNDPGKVWVTNYVSGIEALWNMEVIFGHESGEEKWSDKSYELSAPLTLTEESDMLYNTKYSNSIFYNSGNSIYRWRHGSDISEVELVTSVPGEITCMAQSPDEEYLYVGTYDPAATGLKGSVYIYKTENLQLVNSFVGVADKPLKLFYKDTK</sequence>
<dbReference type="InterPro" id="IPR015943">
    <property type="entry name" value="WD40/YVTN_repeat-like_dom_sf"/>
</dbReference>